<name>A0A8S3VM87_MYTED</name>
<gene>
    <name evidence="1" type="ORF">MEDL_67476</name>
</gene>
<organism evidence="1 2">
    <name type="scientific">Mytilus edulis</name>
    <name type="common">Blue mussel</name>
    <dbReference type="NCBI Taxonomy" id="6550"/>
    <lineage>
        <taxon>Eukaryota</taxon>
        <taxon>Metazoa</taxon>
        <taxon>Spiralia</taxon>
        <taxon>Lophotrochozoa</taxon>
        <taxon>Mollusca</taxon>
        <taxon>Bivalvia</taxon>
        <taxon>Autobranchia</taxon>
        <taxon>Pteriomorphia</taxon>
        <taxon>Mytilida</taxon>
        <taxon>Mytiloidea</taxon>
        <taxon>Mytilidae</taxon>
        <taxon>Mytilinae</taxon>
        <taxon>Mytilus</taxon>
    </lineage>
</organism>
<reference evidence="1" key="1">
    <citation type="submission" date="2021-03" db="EMBL/GenBank/DDBJ databases">
        <authorList>
            <person name="Bekaert M."/>
        </authorList>
    </citation>
    <scope>NUCLEOTIDE SEQUENCE</scope>
</reference>
<protein>
    <recommendedName>
        <fullName evidence="3">DUF4371 domain-containing protein</fullName>
    </recommendedName>
</protein>
<sequence length="159" mass="17326">MENKSSSIASMISTSYKTNVATNRHVLEKIIEAILLCGRQNIPLHEKAKADNILSDHLAFSAASRAKYTSPDIQNELVESCGTEVLNQVIGACQSASCFAVIADECTDKATKEQMSLIYACVFLDVEKNNTVIIREEFLGFRHAESVKGAAISYCSISS</sequence>
<evidence type="ECO:0000313" key="2">
    <source>
        <dbReference type="Proteomes" id="UP000683360"/>
    </source>
</evidence>
<dbReference type="PANTHER" id="PTHR45749">
    <property type="match status" value="1"/>
</dbReference>
<evidence type="ECO:0008006" key="3">
    <source>
        <dbReference type="Google" id="ProtNLM"/>
    </source>
</evidence>
<keyword evidence="2" id="KW-1185">Reference proteome</keyword>
<evidence type="ECO:0000313" key="1">
    <source>
        <dbReference type="EMBL" id="CAG2256129.1"/>
    </source>
</evidence>
<dbReference type="Proteomes" id="UP000683360">
    <property type="component" value="Unassembled WGS sequence"/>
</dbReference>
<dbReference type="AlphaFoldDB" id="A0A8S3VM87"/>
<proteinExistence type="predicted"/>
<dbReference type="OrthoDB" id="6116870at2759"/>
<accession>A0A8S3VM87</accession>
<comment type="caution">
    <text evidence="1">The sequence shown here is derived from an EMBL/GenBank/DDBJ whole genome shotgun (WGS) entry which is preliminary data.</text>
</comment>
<dbReference type="PANTHER" id="PTHR45749:SF21">
    <property type="entry name" value="DUF4371 DOMAIN-CONTAINING PROTEIN"/>
    <property type="match status" value="1"/>
</dbReference>
<dbReference type="EMBL" id="CAJPWZ010003296">
    <property type="protein sequence ID" value="CAG2256129.1"/>
    <property type="molecule type" value="Genomic_DNA"/>
</dbReference>